<accession>A0A8H4US49</accession>
<evidence type="ECO:0000313" key="3">
    <source>
        <dbReference type="Proteomes" id="UP000635477"/>
    </source>
</evidence>
<dbReference type="Pfam" id="PF20183">
    <property type="entry name" value="DUF6546"/>
    <property type="match status" value="1"/>
</dbReference>
<evidence type="ECO:0000313" key="2">
    <source>
        <dbReference type="EMBL" id="KAF4982355.1"/>
    </source>
</evidence>
<organism evidence="2 3">
    <name type="scientific">Fusarium zealandicum</name>
    <dbReference type="NCBI Taxonomy" id="1053134"/>
    <lineage>
        <taxon>Eukaryota</taxon>
        <taxon>Fungi</taxon>
        <taxon>Dikarya</taxon>
        <taxon>Ascomycota</taxon>
        <taxon>Pezizomycotina</taxon>
        <taxon>Sordariomycetes</taxon>
        <taxon>Hypocreomycetidae</taxon>
        <taxon>Hypocreales</taxon>
        <taxon>Nectriaceae</taxon>
        <taxon>Fusarium</taxon>
        <taxon>Fusarium staphyleae species complex</taxon>
    </lineage>
</organism>
<gene>
    <name evidence="2" type="ORF">FZEAL_2007</name>
</gene>
<feature type="domain" description="DUF6546" evidence="1">
    <location>
        <begin position="425"/>
        <end position="650"/>
    </location>
</feature>
<sequence>MRNAEIDTWTAKGKLPTFKPPTVRLTIKTNEPGGILESDQYDYALPVGKRYLTNHVPQSTSFTPLQRNSSVAHTITYKFDLADGFTYFRLGLWADLRLLSFHASGAARRGKTEKAHYPSNFAMLSMNSMEEPSAPSPLYWDTLPVEIQTPILGYLLPSIHAGGRDAQSFQNPKPSAIDVLYGSLAPCAAVCRDWQEFLERNLLGKLIIHQRDVNSLCRLKPRQIDLVRHLWLRVELLPYDCPSCNTPESRGTSDRNHLIVQNALIKLSTILSGWTDRGHSNSAAHGSGLTLEISVHSPSDSKHWFKNILFSDVSESEVDRVRVNRSHGWLNGQLFVKPNCNTVARLFGDPIYLAPRVRLPAMRSVKHFVIRRQTRRFLSKETLDRILGSLPNLESMQLELWRRQNRTEQGSYDHDLLQNFSAYFPRQGKSLVLFEDFNEGIDELFVKEGQGLTLLYNTVLFGSPSAGQEDGPFVADLIRVPYKPLAVWLSTLESIEHLAVSFIVDAKDCFDAFCQYPESERWQSLAKLSLTSTLLKSKASPEKANDLLLVAASAARRMPRLQIMELWYARGDQAFLFRCSVSQYGFMEIFCKGTWDLTMRPDVVAAWAGVSLRRTGSDLQVREPEHLDPSLVKSHGDAIHRLGLTVQVVHPISLRQIRCEN</sequence>
<proteinExistence type="predicted"/>
<protein>
    <recommendedName>
        <fullName evidence="1">DUF6546 domain-containing protein</fullName>
    </recommendedName>
</protein>
<reference evidence="2" key="2">
    <citation type="submission" date="2020-05" db="EMBL/GenBank/DDBJ databases">
        <authorList>
            <person name="Kim H.-S."/>
            <person name="Proctor R.H."/>
            <person name="Brown D.W."/>
        </authorList>
    </citation>
    <scope>NUCLEOTIDE SEQUENCE</scope>
    <source>
        <strain evidence="2">NRRL 22465</strain>
    </source>
</reference>
<dbReference type="AlphaFoldDB" id="A0A8H4US49"/>
<reference evidence="2" key="1">
    <citation type="journal article" date="2020" name="BMC Genomics">
        <title>Correction to: Identification and distribution of gene clusters required for synthesis of sphingolipid metabolism inhibitors in diverse species of the filamentous fungus Fusarium.</title>
        <authorList>
            <person name="Kim H.S."/>
            <person name="Lohmar J.M."/>
            <person name="Busman M."/>
            <person name="Brown D.W."/>
            <person name="Naumann T.A."/>
            <person name="Divon H.H."/>
            <person name="Lysoe E."/>
            <person name="Uhlig S."/>
            <person name="Proctor R.H."/>
        </authorList>
    </citation>
    <scope>NUCLEOTIDE SEQUENCE</scope>
    <source>
        <strain evidence="2">NRRL 22465</strain>
    </source>
</reference>
<dbReference type="OrthoDB" id="4688861at2759"/>
<name>A0A8H4US49_9HYPO</name>
<evidence type="ECO:0000259" key="1">
    <source>
        <dbReference type="Pfam" id="PF20183"/>
    </source>
</evidence>
<dbReference type="InterPro" id="IPR046676">
    <property type="entry name" value="DUF6546"/>
</dbReference>
<dbReference type="Proteomes" id="UP000635477">
    <property type="component" value="Unassembled WGS sequence"/>
</dbReference>
<dbReference type="EMBL" id="JABEYC010000124">
    <property type="protein sequence ID" value="KAF4982355.1"/>
    <property type="molecule type" value="Genomic_DNA"/>
</dbReference>
<comment type="caution">
    <text evidence="2">The sequence shown here is derived from an EMBL/GenBank/DDBJ whole genome shotgun (WGS) entry which is preliminary data.</text>
</comment>
<keyword evidence="3" id="KW-1185">Reference proteome</keyword>